<dbReference type="SUPFAM" id="SSF51735">
    <property type="entry name" value="NAD(P)-binding Rossmann-fold domains"/>
    <property type="match status" value="1"/>
</dbReference>
<dbReference type="InterPro" id="IPR036291">
    <property type="entry name" value="NAD(P)-bd_dom_sf"/>
</dbReference>
<dbReference type="Gene3D" id="3.40.50.720">
    <property type="entry name" value="NAD(P)-binding Rossmann-like Domain"/>
    <property type="match status" value="1"/>
</dbReference>
<dbReference type="AlphaFoldDB" id="A0A2G1QR97"/>
<comment type="similarity">
    <text evidence="1">Belongs to the short-chain dehydrogenases/reductases (SDR) family.</text>
</comment>
<dbReference type="Proteomes" id="UP000221168">
    <property type="component" value="Unassembled WGS sequence"/>
</dbReference>
<proteinExistence type="inferred from homology"/>
<name>A0A2G1QR97_9HYPH</name>
<evidence type="ECO:0000256" key="1">
    <source>
        <dbReference type="ARBA" id="ARBA00006484"/>
    </source>
</evidence>
<dbReference type="PANTHER" id="PTHR44196">
    <property type="entry name" value="DEHYDROGENASE/REDUCTASE SDR FAMILY MEMBER 7B"/>
    <property type="match status" value="1"/>
</dbReference>
<dbReference type="RefSeq" id="WP_099304409.1">
    <property type="nucleotide sequence ID" value="NZ_PDVP01000002.1"/>
</dbReference>
<dbReference type="InterPro" id="IPR002347">
    <property type="entry name" value="SDR_fam"/>
</dbReference>
<dbReference type="GO" id="GO:0016020">
    <property type="term" value="C:membrane"/>
    <property type="evidence" value="ECO:0007669"/>
    <property type="project" value="TreeGrafter"/>
</dbReference>
<dbReference type="EMBL" id="PDVP01000002">
    <property type="protein sequence ID" value="PHP68022.1"/>
    <property type="molecule type" value="Genomic_DNA"/>
</dbReference>
<evidence type="ECO:0000256" key="2">
    <source>
        <dbReference type="ARBA" id="ARBA00023002"/>
    </source>
</evidence>
<reference evidence="3 4" key="1">
    <citation type="submission" date="2017-10" db="EMBL/GenBank/DDBJ databases">
        <title>Sedimentibacterium mangrovi gen. nov., sp. nov., a novel member of family Phyllobacteriacea isolated from mangrove sediment.</title>
        <authorList>
            <person name="Liao H."/>
            <person name="Tian Y."/>
        </authorList>
    </citation>
    <scope>NUCLEOTIDE SEQUENCE [LARGE SCALE GENOMIC DNA]</scope>
    <source>
        <strain evidence="3 4">X9-2-2</strain>
    </source>
</reference>
<evidence type="ECO:0000313" key="4">
    <source>
        <dbReference type="Proteomes" id="UP000221168"/>
    </source>
</evidence>
<protein>
    <submittedName>
        <fullName evidence="3">Oxidoreductase</fullName>
    </submittedName>
</protein>
<dbReference type="GO" id="GO:0016491">
    <property type="term" value="F:oxidoreductase activity"/>
    <property type="evidence" value="ECO:0007669"/>
    <property type="project" value="UniProtKB-KW"/>
</dbReference>
<dbReference type="OrthoDB" id="335726at2"/>
<evidence type="ECO:0000313" key="3">
    <source>
        <dbReference type="EMBL" id="PHP68022.1"/>
    </source>
</evidence>
<dbReference type="PRINTS" id="PR00081">
    <property type="entry name" value="GDHRDH"/>
</dbReference>
<dbReference type="PANTHER" id="PTHR44196:SF1">
    <property type="entry name" value="DEHYDROGENASE_REDUCTASE SDR FAMILY MEMBER 7B"/>
    <property type="match status" value="1"/>
</dbReference>
<keyword evidence="2" id="KW-0560">Oxidoreductase</keyword>
<gene>
    <name evidence="3" type="ORF">CSC94_04975</name>
</gene>
<dbReference type="Pfam" id="PF00106">
    <property type="entry name" value="adh_short"/>
    <property type="match status" value="1"/>
</dbReference>
<organism evidence="3 4">
    <name type="scientific">Zhengella mangrovi</name>
    <dbReference type="NCBI Taxonomy" id="1982044"/>
    <lineage>
        <taxon>Bacteria</taxon>
        <taxon>Pseudomonadati</taxon>
        <taxon>Pseudomonadota</taxon>
        <taxon>Alphaproteobacteria</taxon>
        <taxon>Hyphomicrobiales</taxon>
        <taxon>Notoacmeibacteraceae</taxon>
        <taxon>Zhengella</taxon>
    </lineage>
</organism>
<accession>A0A2G1QR97</accession>
<keyword evidence="4" id="KW-1185">Reference proteome</keyword>
<sequence length="266" mass="28608">MPLYRARPEDGIAWITGASTGIGRDVALKLAARGWHVVATARSTDKLATLEAEATALPGTITPAACDVTDEASMQALAAALEDAHGRIALALFVAGNYWPVRGENPDPDNFRKTYEINLFGVLNGLLPAARAMRAHGGGHIGIVGSVSSYGGLPLASAYGGSKAAVNYLAQSLKFDFDKMNIRLQVFNPGFVDTPLTEQNRFPMPFLMTADDAAQRVVSGLDSGGFEVAFPRRFALLLKAVNLLPWSLYFPVMSRAMGWNKRPLRD</sequence>
<comment type="caution">
    <text evidence="3">The sequence shown here is derived from an EMBL/GenBank/DDBJ whole genome shotgun (WGS) entry which is preliminary data.</text>
</comment>